<organism evidence="2 3">
    <name type="scientific">Crotalaria pallida</name>
    <name type="common">Smooth rattlebox</name>
    <name type="synonym">Crotalaria striata</name>
    <dbReference type="NCBI Taxonomy" id="3830"/>
    <lineage>
        <taxon>Eukaryota</taxon>
        <taxon>Viridiplantae</taxon>
        <taxon>Streptophyta</taxon>
        <taxon>Embryophyta</taxon>
        <taxon>Tracheophyta</taxon>
        <taxon>Spermatophyta</taxon>
        <taxon>Magnoliopsida</taxon>
        <taxon>eudicotyledons</taxon>
        <taxon>Gunneridae</taxon>
        <taxon>Pentapetalae</taxon>
        <taxon>rosids</taxon>
        <taxon>fabids</taxon>
        <taxon>Fabales</taxon>
        <taxon>Fabaceae</taxon>
        <taxon>Papilionoideae</taxon>
        <taxon>50 kb inversion clade</taxon>
        <taxon>genistoids sensu lato</taxon>
        <taxon>core genistoids</taxon>
        <taxon>Crotalarieae</taxon>
        <taxon>Crotalaria</taxon>
    </lineage>
</organism>
<dbReference type="EMBL" id="JAYWIO010000002">
    <property type="protein sequence ID" value="KAK7281041.1"/>
    <property type="molecule type" value="Genomic_DNA"/>
</dbReference>
<feature type="compositionally biased region" description="Basic and acidic residues" evidence="1">
    <location>
        <begin position="9"/>
        <end position="19"/>
    </location>
</feature>
<feature type="compositionally biased region" description="Polar residues" evidence="1">
    <location>
        <begin position="471"/>
        <end position="482"/>
    </location>
</feature>
<evidence type="ECO:0000256" key="1">
    <source>
        <dbReference type="SAM" id="MobiDB-lite"/>
    </source>
</evidence>
<feature type="compositionally biased region" description="Basic and acidic residues" evidence="1">
    <location>
        <begin position="487"/>
        <end position="497"/>
    </location>
</feature>
<sequence>MVNNALVNRGDEESRHKGDMNANKQNLNKNVWSRLGDRVTNAWSMTGDQKIKKANEEERTEKSMKEAEEARYRGRTTFNARRWNPKLRYQRILNQYRKEEYKITGRLTLNPNMQEKEWLNKSCVGVLHDFEEIDEIQNLILAAGFFHIKAVRMGGRKFLLSSTDDSDLEEFINKESQWFERHLEIIQKWSPKSEARERLTWVICMGIPVVAWEEITFKAIAGQLGTYVKWDEDTMKGMRYDIKVFEDLTPYAPKETNDRSREACRSDFDEEDGSSVAGSEERWSVEFQKHVQVEEEDDDVEAWANLENSLSNLNLGFNDDNYELVNDRMRRSQENENDEVGGGQKKSKQIHEVALNNEMKSCKELVISDQQAANALAHGLAQEDNTEELDKGSWALEVLNSCRKAIEDVGLNNFEPNPFNLVHFGLNAEDGLDTHFQSKGNNSLMSQEELGALVPVTLSHISETPIQQLNLNQSASQGNYESNADGGRPEDIEKEDLTFSSPGSGAVRDEVNGAVSSSSAMEEQIKSVKRKAKKKRKKKSLLPSWFTKKKLKGTHRKKKKKRESLELKCPDATLAEEEPKLVTQCQRQLQCELICGDPVQDEKKIWEMGKDLGVLSIEDDEVVIRRLTEMELKDVGIVMQIEKPQKEVECTDRMSQGGFKLC</sequence>
<feature type="region of interest" description="Disordered" evidence="1">
    <location>
        <begin position="1"/>
        <end position="24"/>
    </location>
</feature>
<protein>
    <recommendedName>
        <fullName evidence="4">DUF4283 domain-containing protein</fullName>
    </recommendedName>
</protein>
<evidence type="ECO:0000313" key="2">
    <source>
        <dbReference type="EMBL" id="KAK7281041.1"/>
    </source>
</evidence>
<proteinExistence type="predicted"/>
<feature type="region of interest" description="Disordered" evidence="1">
    <location>
        <begin position="255"/>
        <end position="281"/>
    </location>
</feature>
<name>A0AAN9FTS8_CROPI</name>
<evidence type="ECO:0000313" key="3">
    <source>
        <dbReference type="Proteomes" id="UP001372338"/>
    </source>
</evidence>
<feature type="compositionally biased region" description="Basic residues" evidence="1">
    <location>
        <begin position="527"/>
        <end position="540"/>
    </location>
</feature>
<comment type="caution">
    <text evidence="2">The sequence shown here is derived from an EMBL/GenBank/DDBJ whole genome shotgun (WGS) entry which is preliminary data.</text>
</comment>
<gene>
    <name evidence="2" type="ORF">RIF29_08687</name>
</gene>
<dbReference type="AlphaFoldDB" id="A0AAN9FTS8"/>
<evidence type="ECO:0008006" key="4">
    <source>
        <dbReference type="Google" id="ProtNLM"/>
    </source>
</evidence>
<feature type="region of interest" description="Disordered" evidence="1">
    <location>
        <begin position="471"/>
        <end position="540"/>
    </location>
</feature>
<dbReference type="PANTHER" id="PTHR34427:SF5">
    <property type="entry name" value="DUF4283 DOMAIN-CONTAINING PROTEIN"/>
    <property type="match status" value="1"/>
</dbReference>
<dbReference type="Proteomes" id="UP001372338">
    <property type="component" value="Unassembled WGS sequence"/>
</dbReference>
<feature type="compositionally biased region" description="Basic and acidic residues" evidence="1">
    <location>
        <begin position="255"/>
        <end position="267"/>
    </location>
</feature>
<dbReference type="PANTHER" id="PTHR34427">
    <property type="entry name" value="DUF4283 DOMAIN PROTEIN"/>
    <property type="match status" value="1"/>
</dbReference>
<accession>A0AAN9FTS8</accession>
<reference evidence="2 3" key="1">
    <citation type="submission" date="2024-01" db="EMBL/GenBank/DDBJ databases">
        <title>The genomes of 5 underutilized Papilionoideae crops provide insights into root nodulation and disease resistanc.</title>
        <authorList>
            <person name="Yuan L."/>
        </authorList>
    </citation>
    <scope>NUCLEOTIDE SEQUENCE [LARGE SCALE GENOMIC DNA]</scope>
    <source>
        <strain evidence="2">ZHUSHIDOU_FW_LH</strain>
        <tissue evidence="2">Leaf</tissue>
    </source>
</reference>
<keyword evidence="3" id="KW-1185">Reference proteome</keyword>